<dbReference type="STRING" id="1235788.C802_02536"/>
<feature type="region of interest" description="Disordered" evidence="1">
    <location>
        <begin position="224"/>
        <end position="243"/>
    </location>
</feature>
<name>R9I759_9BACT</name>
<protein>
    <submittedName>
        <fullName evidence="2">Uncharacterized protein</fullName>
    </submittedName>
</protein>
<dbReference type="EMBL" id="ASSP01000016">
    <property type="protein sequence ID" value="EOS11961.1"/>
    <property type="molecule type" value="Genomic_DNA"/>
</dbReference>
<dbReference type="AlphaFoldDB" id="R9I759"/>
<reference evidence="2 3" key="1">
    <citation type="submission" date="2013-04" db="EMBL/GenBank/DDBJ databases">
        <title>The Genome Sequence of Bacteroides massiliensis dnLKV3.</title>
        <authorList>
            <consortium name="The Broad Institute Genomics Platform"/>
            <consortium name="The Broad Institute Genome Sequencing Center for Infectious Disease"/>
            <person name="Earl A."/>
            <person name="Xavier R."/>
            <person name="Kuhn K."/>
            <person name="Stappenbeck T."/>
            <person name="Walker B."/>
            <person name="Young S."/>
            <person name="Zeng Q."/>
            <person name="Gargeya S."/>
            <person name="Fitzgerald M."/>
            <person name="Haas B."/>
            <person name="Abouelleil A."/>
            <person name="Allen A.W."/>
            <person name="Alvarado L."/>
            <person name="Arachchi H.M."/>
            <person name="Berlin A.M."/>
            <person name="Chapman S.B."/>
            <person name="Gainer-Dewar J."/>
            <person name="Goldberg J."/>
            <person name="Griggs A."/>
            <person name="Gujja S."/>
            <person name="Hansen M."/>
            <person name="Howarth C."/>
            <person name="Imamovic A."/>
            <person name="Ireland A."/>
            <person name="Larimer J."/>
            <person name="McCowan C."/>
            <person name="Murphy C."/>
            <person name="Pearson M."/>
            <person name="Poon T.W."/>
            <person name="Priest M."/>
            <person name="Roberts A."/>
            <person name="Saif S."/>
            <person name="Shea T."/>
            <person name="Sisk P."/>
            <person name="Sykes S."/>
            <person name="Wortman J."/>
            <person name="Nusbaum C."/>
            <person name="Birren B."/>
        </authorList>
    </citation>
    <scope>NUCLEOTIDE SEQUENCE [LARGE SCALE GENOMIC DNA]</scope>
    <source>
        <strain evidence="3">dnLKV3</strain>
    </source>
</reference>
<evidence type="ECO:0000313" key="2">
    <source>
        <dbReference type="EMBL" id="EOS11961.1"/>
    </source>
</evidence>
<dbReference type="Proteomes" id="UP000014200">
    <property type="component" value="Unassembled WGS sequence"/>
</dbReference>
<evidence type="ECO:0000256" key="1">
    <source>
        <dbReference type="SAM" id="MobiDB-lite"/>
    </source>
</evidence>
<keyword evidence="3" id="KW-1185">Reference proteome</keyword>
<dbReference type="PATRIC" id="fig|1235788.3.peg.2600"/>
<proteinExistence type="predicted"/>
<gene>
    <name evidence="2" type="ORF">C802_02536</name>
</gene>
<dbReference type="HOGENOM" id="CLU_051631_0_0_10"/>
<accession>R9I759</accession>
<sequence>MWIDLQNSFTLTPLAFLRALMLSANFFVENSLSFIFFSLNIVNNTICLIIVCPQWTDASIFSFVTSPPLLQKQVYMAIKALKQNVSISETQKMIHQWKAKGITDSATLKLLDLYLGLTPYMTAEGIYPMRNLYQICQSMKTTHTTTLLENIRKCCSFGLIWNENRTHLLGFYSPLWCDGLKNTPAQAAGSVAELTVPVASPATTAANQATTNNSVLYNINNIIPPEDSRKGDPAGNGARKAKKTEADAADFFHRLNTNPEEKQRVLVPLINSIAITYHYTRPRALQTLVILVNQFLIPYFDADPRFPRNSHVGRIIWLQNLMKTRHGQSLMEKAVARLSSELSKDLEEKRRKLREFRPVSPFEWKDAGKGLRYYDDPIDGKVEIPENAPPRPAETAIWNVLSKEWVVVNGE</sequence>
<comment type="caution">
    <text evidence="2">The sequence shown here is derived from an EMBL/GenBank/DDBJ whole genome shotgun (WGS) entry which is preliminary data.</text>
</comment>
<organism evidence="2 3">
    <name type="scientific">Phocaeicola sartorii</name>
    <dbReference type="NCBI Taxonomy" id="671267"/>
    <lineage>
        <taxon>Bacteria</taxon>
        <taxon>Pseudomonadati</taxon>
        <taxon>Bacteroidota</taxon>
        <taxon>Bacteroidia</taxon>
        <taxon>Bacteroidales</taxon>
        <taxon>Bacteroidaceae</taxon>
        <taxon>Phocaeicola</taxon>
    </lineage>
</organism>
<evidence type="ECO:0000313" key="3">
    <source>
        <dbReference type="Proteomes" id="UP000014200"/>
    </source>
</evidence>